<gene>
    <name evidence="7" type="ORF">A2Y68_00140</name>
</gene>
<keyword evidence="4 6" id="KW-1133">Transmembrane helix</keyword>
<dbReference type="AlphaFoldDB" id="A0A1F7X304"/>
<dbReference type="GO" id="GO:0005886">
    <property type="term" value="C:plasma membrane"/>
    <property type="evidence" value="ECO:0007669"/>
    <property type="project" value="UniProtKB-SubCell"/>
</dbReference>
<evidence type="ECO:0000313" key="8">
    <source>
        <dbReference type="Proteomes" id="UP000176778"/>
    </source>
</evidence>
<reference evidence="7 8" key="1">
    <citation type="journal article" date="2016" name="Nat. Commun.">
        <title>Thousands of microbial genomes shed light on interconnected biogeochemical processes in an aquifer system.</title>
        <authorList>
            <person name="Anantharaman K."/>
            <person name="Brown C.T."/>
            <person name="Hug L.A."/>
            <person name="Sharon I."/>
            <person name="Castelle C.J."/>
            <person name="Probst A.J."/>
            <person name="Thomas B.C."/>
            <person name="Singh A."/>
            <person name="Wilkins M.J."/>
            <person name="Karaoz U."/>
            <person name="Brodie E.L."/>
            <person name="Williams K.H."/>
            <person name="Hubbard S.S."/>
            <person name="Banfield J.F."/>
        </authorList>
    </citation>
    <scope>NUCLEOTIDE SEQUENCE [LARGE SCALE GENOMIC DNA]</scope>
</reference>
<feature type="transmembrane region" description="Helical" evidence="6">
    <location>
        <begin position="51"/>
        <end position="78"/>
    </location>
</feature>
<comment type="subcellular location">
    <subcellularLocation>
        <location evidence="1">Cell membrane</location>
        <topology evidence="1">Multi-pass membrane protein</topology>
    </subcellularLocation>
</comment>
<feature type="transmembrane region" description="Helical" evidence="6">
    <location>
        <begin position="99"/>
        <end position="120"/>
    </location>
</feature>
<dbReference type="STRING" id="1802479.A2Y68_00140"/>
<dbReference type="InterPro" id="IPR002797">
    <property type="entry name" value="Polysacc_synth"/>
</dbReference>
<keyword evidence="3 6" id="KW-0812">Transmembrane</keyword>
<evidence type="ECO:0000256" key="5">
    <source>
        <dbReference type="ARBA" id="ARBA00023136"/>
    </source>
</evidence>
<feature type="transmembrane region" description="Helical" evidence="6">
    <location>
        <begin position="302"/>
        <end position="322"/>
    </location>
</feature>
<feature type="transmembrane region" description="Helical" evidence="6">
    <location>
        <begin position="192"/>
        <end position="215"/>
    </location>
</feature>
<keyword evidence="5 6" id="KW-0472">Membrane</keyword>
<evidence type="ECO:0000256" key="4">
    <source>
        <dbReference type="ARBA" id="ARBA00022989"/>
    </source>
</evidence>
<name>A0A1F7X304_9BACT</name>
<protein>
    <recommendedName>
        <fullName evidence="9">Polysaccharide biosynthesis protein C-terminal domain-containing protein</fullName>
    </recommendedName>
</protein>
<evidence type="ECO:0000256" key="3">
    <source>
        <dbReference type="ARBA" id="ARBA00022692"/>
    </source>
</evidence>
<dbReference type="PANTHER" id="PTHR30250:SF11">
    <property type="entry name" value="O-ANTIGEN TRANSPORTER-RELATED"/>
    <property type="match status" value="1"/>
</dbReference>
<accession>A0A1F7X304</accession>
<proteinExistence type="predicted"/>
<comment type="caution">
    <text evidence="7">The sequence shown here is derived from an EMBL/GenBank/DDBJ whole genome shotgun (WGS) entry which is preliminary data.</text>
</comment>
<keyword evidence="2" id="KW-1003">Cell membrane</keyword>
<evidence type="ECO:0000256" key="1">
    <source>
        <dbReference type="ARBA" id="ARBA00004651"/>
    </source>
</evidence>
<sequence>MRKYIGRAFGLVRSGTARDTYILFSGNLFAAFLGFVFTVIVARALSVEDFGILSAATNLIVIVSSLTDLGISSGLISFAAAEFSRDNIAKAYEYAKAAFLIKVLATLPLVLFLILFAAFVARSWLATNDRTISYWVAAISFLAVIWGFLPSILHAKKKFLQSVLIDVSLSLPKAVIPYFLLIAGVLTINSTLAAFTISVAIAGIVGFAFTGLGFLRAKPKKDIYLKLVKFSSWLGVNRIISSISGKLDIQMLAAIAGAAATGIYSIPAKLSSFIVVLSSSLSSVLAPRFAAFENREKERSYLIKATLAVLATSVGIVFWIIIAKPFIVLLFGVKYIESVPVFQALSAAMIPYLLAVPAVTAIIYALKKTVFIGLFSFFQLAAIFALNYIFIPIYGPIGPTIAFGAVHTILMIYSWTIVVKYYWIDK</sequence>
<organism evidence="7 8">
    <name type="scientific">Candidatus Woesebacteria bacterium RBG_13_46_13</name>
    <dbReference type="NCBI Taxonomy" id="1802479"/>
    <lineage>
        <taxon>Bacteria</taxon>
        <taxon>Candidatus Woeseibacteriota</taxon>
    </lineage>
</organism>
<evidence type="ECO:0000313" key="7">
    <source>
        <dbReference type="EMBL" id="OGM09367.1"/>
    </source>
</evidence>
<feature type="transmembrane region" description="Helical" evidence="6">
    <location>
        <begin position="163"/>
        <end position="186"/>
    </location>
</feature>
<feature type="transmembrane region" description="Helical" evidence="6">
    <location>
        <begin position="342"/>
        <end position="364"/>
    </location>
</feature>
<dbReference type="PANTHER" id="PTHR30250">
    <property type="entry name" value="PST FAMILY PREDICTED COLANIC ACID TRANSPORTER"/>
    <property type="match status" value="1"/>
</dbReference>
<feature type="transmembrane region" description="Helical" evidence="6">
    <location>
        <begin position="371"/>
        <end position="395"/>
    </location>
</feature>
<evidence type="ECO:0000256" key="6">
    <source>
        <dbReference type="SAM" id="Phobius"/>
    </source>
</evidence>
<evidence type="ECO:0008006" key="9">
    <source>
        <dbReference type="Google" id="ProtNLM"/>
    </source>
</evidence>
<feature type="transmembrane region" description="Helical" evidence="6">
    <location>
        <begin position="21"/>
        <end position="45"/>
    </location>
</feature>
<dbReference type="EMBL" id="MGFR01000005">
    <property type="protein sequence ID" value="OGM09367.1"/>
    <property type="molecule type" value="Genomic_DNA"/>
</dbReference>
<dbReference type="InterPro" id="IPR050833">
    <property type="entry name" value="Poly_Biosynth_Transport"/>
</dbReference>
<feature type="transmembrane region" description="Helical" evidence="6">
    <location>
        <begin position="132"/>
        <end position="151"/>
    </location>
</feature>
<dbReference type="Pfam" id="PF01943">
    <property type="entry name" value="Polysacc_synt"/>
    <property type="match status" value="1"/>
</dbReference>
<evidence type="ECO:0000256" key="2">
    <source>
        <dbReference type="ARBA" id="ARBA00022475"/>
    </source>
</evidence>
<dbReference type="Proteomes" id="UP000176778">
    <property type="component" value="Unassembled WGS sequence"/>
</dbReference>
<feature type="transmembrane region" description="Helical" evidence="6">
    <location>
        <begin position="401"/>
        <end position="423"/>
    </location>
</feature>